<proteinExistence type="inferred from homology"/>
<keyword evidence="4" id="KW-0472">Membrane</keyword>
<comment type="similarity">
    <text evidence="2">Belongs to the major facilitator superfamily. Monocarboxylate porter (TC 2.A.1.13) family.</text>
</comment>
<evidence type="ECO:0000256" key="3">
    <source>
        <dbReference type="SAM" id="MobiDB-lite"/>
    </source>
</evidence>
<dbReference type="EMBL" id="KN847530">
    <property type="protein sequence ID" value="KIW08584.1"/>
    <property type="molecule type" value="Genomic_DNA"/>
</dbReference>
<dbReference type="GO" id="GO:0016020">
    <property type="term" value="C:membrane"/>
    <property type="evidence" value="ECO:0007669"/>
    <property type="project" value="UniProtKB-SubCell"/>
</dbReference>
<feature type="transmembrane region" description="Helical" evidence="4">
    <location>
        <begin position="195"/>
        <end position="215"/>
    </location>
</feature>
<dbReference type="OrthoDB" id="6509908at2759"/>
<dbReference type="Gene3D" id="1.20.1250.20">
    <property type="entry name" value="MFS general substrate transporter like domains"/>
    <property type="match status" value="2"/>
</dbReference>
<feature type="transmembrane region" description="Helical" evidence="4">
    <location>
        <begin position="309"/>
        <end position="327"/>
    </location>
</feature>
<reference evidence="5 6" key="1">
    <citation type="submission" date="2015-01" db="EMBL/GenBank/DDBJ databases">
        <title>The Genome Sequence of Ochroconis gallopava CBS43764.</title>
        <authorList>
            <consortium name="The Broad Institute Genomics Platform"/>
            <person name="Cuomo C."/>
            <person name="de Hoog S."/>
            <person name="Gorbushina A."/>
            <person name="Stielow B."/>
            <person name="Teixiera M."/>
            <person name="Abouelleil A."/>
            <person name="Chapman S.B."/>
            <person name="Priest M."/>
            <person name="Young S.K."/>
            <person name="Wortman J."/>
            <person name="Nusbaum C."/>
            <person name="Birren B."/>
        </authorList>
    </citation>
    <scope>NUCLEOTIDE SEQUENCE [LARGE SCALE GENOMIC DNA]</scope>
    <source>
        <strain evidence="5 6">CBS 43764</strain>
    </source>
</reference>
<dbReference type="InterPro" id="IPR036259">
    <property type="entry name" value="MFS_trans_sf"/>
</dbReference>
<evidence type="ECO:0008006" key="7">
    <source>
        <dbReference type="Google" id="ProtNLM"/>
    </source>
</evidence>
<dbReference type="InterPro" id="IPR050327">
    <property type="entry name" value="Proton-linked_MCT"/>
</dbReference>
<dbReference type="PANTHER" id="PTHR11360:SF252">
    <property type="entry name" value="MAJOR FACILITATOR SUPERFAMILY (MFS) PROFILE DOMAIN-CONTAINING PROTEIN-RELATED"/>
    <property type="match status" value="1"/>
</dbReference>
<dbReference type="Pfam" id="PF07690">
    <property type="entry name" value="MFS_1"/>
    <property type="match status" value="1"/>
</dbReference>
<feature type="transmembrane region" description="Helical" evidence="4">
    <location>
        <begin position="339"/>
        <end position="358"/>
    </location>
</feature>
<evidence type="ECO:0000256" key="1">
    <source>
        <dbReference type="ARBA" id="ARBA00004141"/>
    </source>
</evidence>
<feature type="transmembrane region" description="Helical" evidence="4">
    <location>
        <begin position="364"/>
        <end position="389"/>
    </location>
</feature>
<organism evidence="5 6">
    <name type="scientific">Verruconis gallopava</name>
    <dbReference type="NCBI Taxonomy" id="253628"/>
    <lineage>
        <taxon>Eukaryota</taxon>
        <taxon>Fungi</taxon>
        <taxon>Dikarya</taxon>
        <taxon>Ascomycota</taxon>
        <taxon>Pezizomycotina</taxon>
        <taxon>Dothideomycetes</taxon>
        <taxon>Pleosporomycetidae</taxon>
        <taxon>Venturiales</taxon>
        <taxon>Sympoventuriaceae</taxon>
        <taxon>Verruconis</taxon>
    </lineage>
</organism>
<keyword evidence="4" id="KW-1133">Transmembrane helix</keyword>
<dbReference type="PANTHER" id="PTHR11360">
    <property type="entry name" value="MONOCARBOXYLATE TRANSPORTER"/>
    <property type="match status" value="1"/>
</dbReference>
<keyword evidence="6" id="KW-1185">Reference proteome</keyword>
<evidence type="ECO:0000256" key="4">
    <source>
        <dbReference type="SAM" id="Phobius"/>
    </source>
</evidence>
<name>A0A0D2BBB8_9PEZI</name>
<gene>
    <name evidence="5" type="ORF">PV09_00547</name>
</gene>
<dbReference type="AlphaFoldDB" id="A0A0D2BBB8"/>
<dbReference type="Proteomes" id="UP000053259">
    <property type="component" value="Unassembled WGS sequence"/>
</dbReference>
<feature type="transmembrane region" description="Helical" evidence="4">
    <location>
        <begin position="139"/>
        <end position="157"/>
    </location>
</feature>
<dbReference type="VEuPathDB" id="FungiDB:PV09_00547"/>
<protein>
    <recommendedName>
        <fullName evidence="7">Major facilitator superfamily (MFS) profile domain-containing protein</fullName>
    </recommendedName>
</protein>
<feature type="transmembrane region" description="Helical" evidence="4">
    <location>
        <begin position="108"/>
        <end position="127"/>
    </location>
</feature>
<feature type="transmembrane region" description="Helical" evidence="4">
    <location>
        <begin position="227"/>
        <end position="248"/>
    </location>
</feature>
<dbReference type="SUPFAM" id="SSF103473">
    <property type="entry name" value="MFS general substrate transporter"/>
    <property type="match status" value="1"/>
</dbReference>
<comment type="subcellular location">
    <subcellularLocation>
        <location evidence="1">Membrane</location>
        <topology evidence="1">Multi-pass membrane protein</topology>
    </subcellularLocation>
</comment>
<evidence type="ECO:0000256" key="2">
    <source>
        <dbReference type="ARBA" id="ARBA00006727"/>
    </source>
</evidence>
<dbReference type="HOGENOM" id="CLU_001265_1_1_1"/>
<dbReference type="RefSeq" id="XP_016218452.1">
    <property type="nucleotide sequence ID" value="XM_016353299.1"/>
</dbReference>
<dbReference type="InterPro" id="IPR011701">
    <property type="entry name" value="MFS"/>
</dbReference>
<feature type="transmembrane region" description="Helical" evidence="4">
    <location>
        <begin position="76"/>
        <end position="96"/>
    </location>
</feature>
<feature type="transmembrane region" description="Helical" evidence="4">
    <location>
        <begin position="163"/>
        <end position="188"/>
    </location>
</feature>
<sequence length="472" mass="51150">MKDEMLNAKATEASEDYGSSGVEECSREEEEVIQTAEIKTESQPLSRTQSRRSEIDPFGEPPDGGLNAWLKVLGCFLIYSNIWGFTLTFGAFQNYYQHHFLSDMSPSSISWIGTVQSFLLILVGCMSGPLFDLGYFRPMLFFGNFLVVFGLFMLSLAKEYYQVFLAQAVCIGLGAGLLYIPSLALIGLSFSTKRSVAQGITTAGIAVGGIAYILAFDHLSSTAGFGWAVRVMGFISLGICGIAFPALLKGTSALAKARAARKLWELSAFKDRNFLIFTACSCSTFLGYIVPYFYISVFASDALGIDQNMSLNILIIAIAASFFGRLVSGMIAFRMGPIFTWFWCAASSGIVSISWLAVKSQPGLIAWAVFWGFCSAGLVTLPAAVFPTLCSDLRRLGTLTGMSWGISSFASLIGSPIAGAILKHHPTDGHARSRSDFLGPALWAGVCLLLGSGIIFILWALRVKETKKGYFI</sequence>
<dbReference type="GO" id="GO:0022857">
    <property type="term" value="F:transmembrane transporter activity"/>
    <property type="evidence" value="ECO:0007669"/>
    <property type="project" value="InterPro"/>
</dbReference>
<dbReference type="EMBL" id="KN847530">
    <property type="protein sequence ID" value="KIW08583.1"/>
    <property type="molecule type" value="Genomic_DNA"/>
</dbReference>
<dbReference type="RefSeq" id="XP_016218453.1">
    <property type="nucleotide sequence ID" value="XM_016353300.1"/>
</dbReference>
<feature type="transmembrane region" description="Helical" evidence="4">
    <location>
        <begin position="442"/>
        <end position="461"/>
    </location>
</feature>
<accession>A0A0D2BBB8</accession>
<keyword evidence="4" id="KW-0812">Transmembrane</keyword>
<evidence type="ECO:0000313" key="6">
    <source>
        <dbReference type="Proteomes" id="UP000053259"/>
    </source>
</evidence>
<dbReference type="GeneID" id="27308520"/>
<feature type="transmembrane region" description="Helical" evidence="4">
    <location>
        <begin position="401"/>
        <end position="422"/>
    </location>
</feature>
<feature type="transmembrane region" description="Helical" evidence="4">
    <location>
        <begin position="274"/>
        <end position="297"/>
    </location>
</feature>
<feature type="region of interest" description="Disordered" evidence="3">
    <location>
        <begin position="1"/>
        <end position="59"/>
    </location>
</feature>
<evidence type="ECO:0000313" key="5">
    <source>
        <dbReference type="EMBL" id="KIW08584.1"/>
    </source>
</evidence>